<keyword evidence="8 15" id="KW-0808">Transferase</keyword>
<evidence type="ECO:0000256" key="4">
    <source>
        <dbReference type="ARBA" id="ARBA00011890"/>
    </source>
</evidence>
<dbReference type="GO" id="GO:0032259">
    <property type="term" value="P:methylation"/>
    <property type="evidence" value="ECO:0007669"/>
    <property type="project" value="UniProtKB-KW"/>
</dbReference>
<dbReference type="EC" id="2.1.1.77" evidence="4"/>
<dbReference type="PANTHER" id="PTHR11579:SF0">
    <property type="entry name" value="PROTEIN-L-ISOASPARTATE(D-ASPARTATE) O-METHYLTRANSFERASE"/>
    <property type="match status" value="1"/>
</dbReference>
<organism evidence="15 16">
    <name type="scientific">Streptomyces canus</name>
    <dbReference type="NCBI Taxonomy" id="58343"/>
    <lineage>
        <taxon>Bacteria</taxon>
        <taxon>Bacillati</taxon>
        <taxon>Actinomycetota</taxon>
        <taxon>Actinomycetes</taxon>
        <taxon>Kitasatosporales</taxon>
        <taxon>Streptomycetaceae</taxon>
        <taxon>Streptomyces</taxon>
        <taxon>Streptomyces aurantiacus group</taxon>
    </lineage>
</organism>
<comment type="similarity">
    <text evidence="3">Belongs to the Nudix hydrolase family.</text>
</comment>
<dbReference type="GO" id="GO:0004719">
    <property type="term" value="F:protein-L-isoaspartate (D-aspartate) O-methyltransferase activity"/>
    <property type="evidence" value="ECO:0007669"/>
    <property type="project" value="UniProtKB-EC"/>
</dbReference>
<reference evidence="15 16" key="1">
    <citation type="submission" date="2015-10" db="EMBL/GenBank/DDBJ databases">
        <title>Draft genome sequence of Streptomyces canus DSM 40017, type strain for the species Streptomyces canus.</title>
        <authorList>
            <person name="Ruckert C."/>
            <person name="Winkler A."/>
            <person name="Kalinowski J."/>
            <person name="Kampfer P."/>
            <person name="Glaeser S."/>
        </authorList>
    </citation>
    <scope>NUCLEOTIDE SEQUENCE [LARGE SCALE GENOMIC DNA]</scope>
    <source>
        <strain evidence="15 16">DSM 40017</strain>
    </source>
</reference>
<dbReference type="Pfam" id="PF08242">
    <property type="entry name" value="Methyltransf_12"/>
    <property type="match status" value="1"/>
</dbReference>
<evidence type="ECO:0000256" key="11">
    <source>
        <dbReference type="ARBA" id="ARBA00030757"/>
    </source>
</evidence>
<name>A0A117QX01_9ACTN</name>
<evidence type="ECO:0000256" key="10">
    <source>
        <dbReference type="ARBA" id="ARBA00022801"/>
    </source>
</evidence>
<keyword evidence="6" id="KW-0963">Cytoplasm</keyword>
<dbReference type="SUPFAM" id="SSF53335">
    <property type="entry name" value="S-adenosyl-L-methionine-dependent methyltransferases"/>
    <property type="match status" value="2"/>
</dbReference>
<dbReference type="CDD" id="cd02440">
    <property type="entry name" value="AdoMet_MTases"/>
    <property type="match status" value="2"/>
</dbReference>
<dbReference type="Gene3D" id="3.90.79.10">
    <property type="entry name" value="Nucleoside Triphosphate Pyrophosphohydrolase"/>
    <property type="match status" value="1"/>
</dbReference>
<dbReference type="PRINTS" id="PR00502">
    <property type="entry name" value="NUDIXFAMILY"/>
</dbReference>
<protein>
    <recommendedName>
        <fullName evidence="5">Protein-L-isoaspartate O-methyltransferase</fullName>
        <ecNumber evidence="4">2.1.1.77</ecNumber>
    </recommendedName>
    <alternativeName>
        <fullName evidence="13">L-isoaspartyl protein carboxyl methyltransferase</fullName>
    </alternativeName>
    <alternativeName>
        <fullName evidence="11">Protein L-isoaspartyl methyltransferase</fullName>
    </alternativeName>
    <alternativeName>
        <fullName evidence="12">Protein-beta-aspartate methyltransferase</fullName>
    </alternativeName>
</protein>
<dbReference type="InterPro" id="IPR027573">
    <property type="entry name" value="Methyltran_FxLD"/>
</dbReference>
<gene>
    <name evidence="15" type="ORF">AQJ46_41925</name>
</gene>
<dbReference type="PANTHER" id="PTHR11579">
    <property type="entry name" value="PROTEIN-L-ISOASPARTATE O-METHYLTRANSFERASE"/>
    <property type="match status" value="1"/>
</dbReference>
<evidence type="ECO:0000256" key="7">
    <source>
        <dbReference type="ARBA" id="ARBA00022603"/>
    </source>
</evidence>
<dbReference type="GO" id="GO:0005737">
    <property type="term" value="C:cytoplasm"/>
    <property type="evidence" value="ECO:0007669"/>
    <property type="project" value="UniProtKB-SubCell"/>
</dbReference>
<dbReference type="InterPro" id="IPR000086">
    <property type="entry name" value="NUDIX_hydrolase_dom"/>
</dbReference>
<dbReference type="STRING" id="58343.AQJ46_41925"/>
<dbReference type="RefSeq" id="WP_059210728.1">
    <property type="nucleotide sequence ID" value="NZ_KQ948674.1"/>
</dbReference>
<evidence type="ECO:0000259" key="14">
    <source>
        <dbReference type="PROSITE" id="PS51462"/>
    </source>
</evidence>
<dbReference type="Proteomes" id="UP000053669">
    <property type="component" value="Unassembled WGS sequence"/>
</dbReference>
<dbReference type="InterPro" id="IPR000682">
    <property type="entry name" value="PCMT"/>
</dbReference>
<dbReference type="CDD" id="cd04678">
    <property type="entry name" value="NUDIX_MTH2_Nudt15"/>
    <property type="match status" value="1"/>
</dbReference>
<sequence>MAYVRRDQWDQHYAQDRGFRRVGQAEKALLAEHVPAPANGRALDAGCGTGELAAYLGELGYLVDAVDFADSALARADRADTVGVRWLCLDVAHDDPGELSEDGYDLITLRLVYPFLGDRQRVMHALAGRLRPGGAIVVITPLAAGTPADRRDIALDEDEVRVLTERWQTVERFDADGLAVLVLRNALREFTAVEKEGAPSAQAVAGACMVITDAFGRVLLGRSSDGVWELPGGGVEPGEDFPTAAVRELAEEAGLNCRIEDAHLVAVLQDDRGLLRRLSGVVRAVAWSGEPAVPDQERHRFARWEWHDLHTLAALGPIFSPSAQALNLVWPGVLPGLPPVHAYPVAGRRPPVPGEPPQAARLRHEMTEQILRRGYRLSAPVLEALRGVPRHRYAPEVPLETAYDDDLAVVTLRNQEGRAVSSVSAAWLQGIMIDGLRPQPGMTTLEVGSGGFNAELLAHVAGRRGRVVTVDLDPYVVHRTQQLTAEAGSGRVTALLGDGALGAPAHVPADGFDGIVITYNVWDLAPAWREQLAEGGYLVIPLEMHGYTRAIALQKRGSMLEAGPGDWTFCGFIRDRGSAARTTPTVDLPGGLQLRFEDGIPVDTTGLDQAVQRPRHELGTGVRVAGGESFETLQLLLATTLDGFCRLAMDGERDGGLAAVPRGADAAALVSEGSLAYLTHVLVKDGDTPAERLSEFIVHAFGPAGEGLAQRMAARVRDWDCTVRGAGYPHVTVHPAGTADQDLPAGHVLDKADSRLVFRWPALDSSATVSTTAGDLTSAADLR</sequence>
<evidence type="ECO:0000313" key="16">
    <source>
        <dbReference type="Proteomes" id="UP000053669"/>
    </source>
</evidence>
<comment type="similarity">
    <text evidence="2">Belongs to the methyltransferase superfamily. L-isoaspartyl/D-aspartyl protein methyltransferase family.</text>
</comment>
<dbReference type="GO" id="GO:0016787">
    <property type="term" value="F:hydrolase activity"/>
    <property type="evidence" value="ECO:0007669"/>
    <property type="project" value="UniProtKB-KW"/>
</dbReference>
<proteinExistence type="inferred from homology"/>
<dbReference type="NCBIfam" id="TIGR04364">
    <property type="entry name" value="methyltran_FxLD"/>
    <property type="match status" value="1"/>
</dbReference>
<dbReference type="PROSITE" id="PS51462">
    <property type="entry name" value="NUDIX"/>
    <property type="match status" value="1"/>
</dbReference>
<dbReference type="Pfam" id="PF00293">
    <property type="entry name" value="NUDIX"/>
    <property type="match status" value="1"/>
</dbReference>
<dbReference type="InterPro" id="IPR015797">
    <property type="entry name" value="NUDIX_hydrolase-like_dom_sf"/>
</dbReference>
<keyword evidence="9" id="KW-0949">S-adenosyl-L-methionine</keyword>
<dbReference type="EMBL" id="LMWU01000055">
    <property type="protein sequence ID" value="KUN58966.1"/>
    <property type="molecule type" value="Genomic_DNA"/>
</dbReference>
<evidence type="ECO:0000256" key="9">
    <source>
        <dbReference type="ARBA" id="ARBA00022691"/>
    </source>
</evidence>
<evidence type="ECO:0000256" key="3">
    <source>
        <dbReference type="ARBA" id="ARBA00005582"/>
    </source>
</evidence>
<dbReference type="Pfam" id="PF01135">
    <property type="entry name" value="PCMT"/>
    <property type="match status" value="1"/>
</dbReference>
<comment type="caution">
    <text evidence="15">The sequence shown here is derived from an EMBL/GenBank/DDBJ whole genome shotgun (WGS) entry which is preliminary data.</text>
</comment>
<dbReference type="InterPro" id="IPR029063">
    <property type="entry name" value="SAM-dependent_MTases_sf"/>
</dbReference>
<evidence type="ECO:0000256" key="1">
    <source>
        <dbReference type="ARBA" id="ARBA00004496"/>
    </source>
</evidence>
<dbReference type="PROSITE" id="PS00893">
    <property type="entry name" value="NUDIX_BOX"/>
    <property type="match status" value="1"/>
</dbReference>
<dbReference type="InterPro" id="IPR013217">
    <property type="entry name" value="Methyltransf_12"/>
</dbReference>
<dbReference type="InterPro" id="IPR020476">
    <property type="entry name" value="Nudix_hydrolase"/>
</dbReference>
<evidence type="ECO:0000256" key="8">
    <source>
        <dbReference type="ARBA" id="ARBA00022679"/>
    </source>
</evidence>
<keyword evidence="7 15" id="KW-0489">Methyltransferase</keyword>
<keyword evidence="10" id="KW-0378">Hydrolase</keyword>
<evidence type="ECO:0000256" key="6">
    <source>
        <dbReference type="ARBA" id="ARBA00022490"/>
    </source>
</evidence>
<evidence type="ECO:0000256" key="2">
    <source>
        <dbReference type="ARBA" id="ARBA00005369"/>
    </source>
</evidence>
<evidence type="ECO:0000256" key="5">
    <source>
        <dbReference type="ARBA" id="ARBA00013346"/>
    </source>
</evidence>
<feature type="domain" description="Nudix hydrolase" evidence="14">
    <location>
        <begin position="201"/>
        <end position="329"/>
    </location>
</feature>
<evidence type="ECO:0000313" key="15">
    <source>
        <dbReference type="EMBL" id="KUN58966.1"/>
    </source>
</evidence>
<dbReference type="Gene3D" id="3.40.50.150">
    <property type="entry name" value="Vaccinia Virus protein VP39"/>
    <property type="match status" value="2"/>
</dbReference>
<dbReference type="InterPro" id="IPR020084">
    <property type="entry name" value="NUDIX_hydrolase_CS"/>
</dbReference>
<accession>A0A117QX01</accession>
<comment type="subcellular location">
    <subcellularLocation>
        <location evidence="1">Cytoplasm</location>
    </subcellularLocation>
</comment>
<evidence type="ECO:0000256" key="13">
    <source>
        <dbReference type="ARBA" id="ARBA00031350"/>
    </source>
</evidence>
<evidence type="ECO:0000256" key="12">
    <source>
        <dbReference type="ARBA" id="ARBA00031323"/>
    </source>
</evidence>
<dbReference type="SUPFAM" id="SSF55811">
    <property type="entry name" value="Nudix"/>
    <property type="match status" value="1"/>
</dbReference>
<dbReference type="AlphaFoldDB" id="A0A117QX01"/>